<name>A0AAD6HTL0_9EURO</name>
<organism evidence="3 4">
    <name type="scientific">Penicillium malachiteum</name>
    <dbReference type="NCBI Taxonomy" id="1324776"/>
    <lineage>
        <taxon>Eukaryota</taxon>
        <taxon>Fungi</taxon>
        <taxon>Dikarya</taxon>
        <taxon>Ascomycota</taxon>
        <taxon>Pezizomycotina</taxon>
        <taxon>Eurotiomycetes</taxon>
        <taxon>Eurotiomycetidae</taxon>
        <taxon>Eurotiales</taxon>
        <taxon>Aspergillaceae</taxon>
        <taxon>Penicillium</taxon>
    </lineage>
</organism>
<evidence type="ECO:0000259" key="2">
    <source>
        <dbReference type="Pfam" id="PF00135"/>
    </source>
</evidence>
<dbReference type="InterPro" id="IPR029058">
    <property type="entry name" value="AB_hydrolase_fold"/>
</dbReference>
<feature type="chain" id="PRO_5042242319" evidence="1">
    <location>
        <begin position="20"/>
        <end position="579"/>
    </location>
</feature>
<dbReference type="SUPFAM" id="SSF53474">
    <property type="entry name" value="alpha/beta-Hydrolases"/>
    <property type="match status" value="1"/>
</dbReference>
<dbReference type="GO" id="GO:0017000">
    <property type="term" value="P:antibiotic biosynthetic process"/>
    <property type="evidence" value="ECO:0007669"/>
    <property type="project" value="UniProtKB-ARBA"/>
</dbReference>
<proteinExistence type="predicted"/>
<dbReference type="Proteomes" id="UP001215712">
    <property type="component" value="Unassembled WGS sequence"/>
</dbReference>
<dbReference type="AlphaFoldDB" id="A0AAD6HTL0"/>
<dbReference type="PANTHER" id="PTHR11559">
    <property type="entry name" value="CARBOXYLESTERASE"/>
    <property type="match status" value="1"/>
</dbReference>
<protein>
    <submittedName>
        <fullName evidence="3">Carboxylesterase</fullName>
    </submittedName>
</protein>
<evidence type="ECO:0000313" key="4">
    <source>
        <dbReference type="Proteomes" id="UP001215712"/>
    </source>
</evidence>
<dbReference type="PROSITE" id="PS51257">
    <property type="entry name" value="PROKAR_LIPOPROTEIN"/>
    <property type="match status" value="1"/>
</dbReference>
<reference evidence="3" key="2">
    <citation type="submission" date="2023-01" db="EMBL/GenBank/DDBJ databases">
        <authorList>
            <person name="Petersen C."/>
        </authorList>
    </citation>
    <scope>NUCLEOTIDE SEQUENCE</scope>
    <source>
        <strain evidence="3">IBT 17514</strain>
    </source>
</reference>
<dbReference type="Pfam" id="PF00135">
    <property type="entry name" value="COesterase"/>
    <property type="match status" value="1"/>
</dbReference>
<sequence length="579" mass="63002">MKSILTGFVLASTLACANTNENSIHQQNPRVHIDPFNEVSIVGISSNTTESFLNIRFGQDTSGPNRFAPPKPYRYPSGTVVNATSTGAACPQQKSPIPDFPIFDNVTDVSEDCLNLRVERPHNTRSSDKLPVMVWIYGGGDSIGQIYDSTYDPSNLVAGAVEKGTPVIYVAMNYRLGVFGFAASPALNATDSLNAGLLDQRLALEWVQEYIAAFGGDPENVTIFGESDGATGVGLQITAYGAQHTNLFKRGIMESGSAIADLSVGRGTSLNHTATLTKLLNCTASTSKKELACLRNLPFKTILNEALTYEFSVNADGGMDVFEPVSPSSFIPDSPHKLLSSGRFARNIDIISGWNENDGSFFAASDPTTMRTDNDVAAMILNQAPNLSSKNVAKALALYPVSEFSSDLSQNITAQWFRASRIYRDMEFTCGNLFTTKMNRKYSNPDTSNYLYALNQTMFEVVLELEDLTFYQVCHFSDIPFVFDLATTSYSNIATESDIQLASQISGSWASFASLGNPSVSRGSLPGWKKATSADKTYNINVLGGSIKGRGMVTSDTYEDLDKRCDFWTSDEVLSQILD</sequence>
<feature type="domain" description="Carboxylesterase type B" evidence="2">
    <location>
        <begin position="48"/>
        <end position="538"/>
    </location>
</feature>
<reference evidence="3" key="1">
    <citation type="journal article" date="2023" name="IMA Fungus">
        <title>Comparative genomic study of the Penicillium genus elucidates a diverse pangenome and 15 lateral gene transfer events.</title>
        <authorList>
            <person name="Petersen C."/>
            <person name="Sorensen T."/>
            <person name="Nielsen M.R."/>
            <person name="Sondergaard T.E."/>
            <person name="Sorensen J.L."/>
            <person name="Fitzpatrick D.A."/>
            <person name="Frisvad J.C."/>
            <person name="Nielsen K.L."/>
        </authorList>
    </citation>
    <scope>NUCLEOTIDE SEQUENCE</scope>
    <source>
        <strain evidence="3">IBT 17514</strain>
    </source>
</reference>
<comment type="caution">
    <text evidence="3">The sequence shown here is derived from an EMBL/GenBank/DDBJ whole genome shotgun (WGS) entry which is preliminary data.</text>
</comment>
<accession>A0AAD6HTL0</accession>
<feature type="signal peptide" evidence="1">
    <location>
        <begin position="1"/>
        <end position="19"/>
    </location>
</feature>
<evidence type="ECO:0000256" key="1">
    <source>
        <dbReference type="SAM" id="SignalP"/>
    </source>
</evidence>
<keyword evidence="4" id="KW-1185">Reference proteome</keyword>
<dbReference type="InterPro" id="IPR002018">
    <property type="entry name" value="CarbesteraseB"/>
</dbReference>
<dbReference type="InterPro" id="IPR050309">
    <property type="entry name" value="Type-B_Carboxylest/Lipase"/>
</dbReference>
<dbReference type="GO" id="GO:0072330">
    <property type="term" value="P:monocarboxylic acid biosynthetic process"/>
    <property type="evidence" value="ECO:0007669"/>
    <property type="project" value="UniProtKB-ARBA"/>
</dbReference>
<gene>
    <name evidence="3" type="ORF">N7493_001105</name>
</gene>
<evidence type="ECO:0000313" key="3">
    <source>
        <dbReference type="EMBL" id="KAJ5737950.1"/>
    </source>
</evidence>
<dbReference type="EMBL" id="JAQJAN010000002">
    <property type="protein sequence ID" value="KAJ5737950.1"/>
    <property type="molecule type" value="Genomic_DNA"/>
</dbReference>
<dbReference type="Gene3D" id="3.40.50.1820">
    <property type="entry name" value="alpha/beta hydrolase"/>
    <property type="match status" value="1"/>
</dbReference>
<keyword evidence="1" id="KW-0732">Signal</keyword>